<feature type="region of interest" description="Disordered" evidence="1">
    <location>
        <begin position="230"/>
        <end position="273"/>
    </location>
</feature>
<reference evidence="2" key="1">
    <citation type="journal article" date="2015" name="Nature">
        <title>Complex archaea that bridge the gap between prokaryotes and eukaryotes.</title>
        <authorList>
            <person name="Spang A."/>
            <person name="Saw J.H."/>
            <person name="Jorgensen S.L."/>
            <person name="Zaremba-Niedzwiedzka K."/>
            <person name="Martijn J."/>
            <person name="Lind A.E."/>
            <person name="van Eijk R."/>
            <person name="Schleper C."/>
            <person name="Guy L."/>
            <person name="Ettema T.J."/>
        </authorList>
    </citation>
    <scope>NUCLEOTIDE SEQUENCE</scope>
</reference>
<organism evidence="2">
    <name type="scientific">marine sediment metagenome</name>
    <dbReference type="NCBI Taxonomy" id="412755"/>
    <lineage>
        <taxon>unclassified sequences</taxon>
        <taxon>metagenomes</taxon>
        <taxon>ecological metagenomes</taxon>
    </lineage>
</organism>
<proteinExistence type="predicted"/>
<gene>
    <name evidence="2" type="ORF">LCGC14_0325630</name>
</gene>
<name>A0A0F9U0D3_9ZZZZ</name>
<dbReference type="AlphaFoldDB" id="A0A0F9U0D3"/>
<comment type="caution">
    <text evidence="2">The sequence shown here is derived from an EMBL/GenBank/DDBJ whole genome shotgun (WGS) entry which is preliminary data.</text>
</comment>
<sequence>MSGFDAYHKWLGIPPKEQPPSHYRLLGIALHESDLDVIDHAADQRMIHLQTFQMGEHGHVSQQLLNEVSAARKCLLDSAKKRHYDEGLKCQAPRNEVQPKSFCPLCKESVHPEAIKCRHCQNHIPPIPPLPAEVLAAEPVVFSELVPEQVESGPQRSVSIWNRSVSDCLVDFNVWLFLKTARTIKRIARLFTKKKEDCDMDLEQILPGSSALHIDEKDILSEQFPMLSAFNDEPQAKPPAQFPDAKLIYPPYSENPMTKSPPIIRESRPGELR</sequence>
<evidence type="ECO:0000256" key="1">
    <source>
        <dbReference type="SAM" id="MobiDB-lite"/>
    </source>
</evidence>
<accession>A0A0F9U0D3</accession>
<dbReference type="EMBL" id="LAZR01000225">
    <property type="protein sequence ID" value="KKN80757.1"/>
    <property type="molecule type" value="Genomic_DNA"/>
</dbReference>
<evidence type="ECO:0008006" key="3">
    <source>
        <dbReference type="Google" id="ProtNLM"/>
    </source>
</evidence>
<protein>
    <recommendedName>
        <fullName evidence="3">J domain-containing protein</fullName>
    </recommendedName>
</protein>
<evidence type="ECO:0000313" key="2">
    <source>
        <dbReference type="EMBL" id="KKN80757.1"/>
    </source>
</evidence>